<comment type="caution">
    <text evidence="6">The sequence shown here is derived from an EMBL/GenBank/DDBJ whole genome shotgun (WGS) entry which is preliminary data.</text>
</comment>
<feature type="transmembrane region" description="Helical" evidence="4">
    <location>
        <begin position="266"/>
        <end position="284"/>
    </location>
</feature>
<dbReference type="Pfam" id="PF07690">
    <property type="entry name" value="MFS_1"/>
    <property type="match status" value="1"/>
</dbReference>
<proteinExistence type="predicted"/>
<dbReference type="PANTHER" id="PTHR23521">
    <property type="entry name" value="TRANSPORTER MFS SUPERFAMILY"/>
    <property type="match status" value="1"/>
</dbReference>
<dbReference type="PANTHER" id="PTHR23521:SF3">
    <property type="entry name" value="MFS TRANSPORTER"/>
    <property type="match status" value="1"/>
</dbReference>
<feature type="transmembrane region" description="Helical" evidence="4">
    <location>
        <begin position="158"/>
        <end position="177"/>
    </location>
</feature>
<gene>
    <name evidence="6" type="ORF">O4H49_19115</name>
</gene>
<dbReference type="CDD" id="cd17477">
    <property type="entry name" value="MFS_YcaD_like"/>
    <property type="match status" value="1"/>
</dbReference>
<dbReference type="InterPro" id="IPR036259">
    <property type="entry name" value="MFS_trans_sf"/>
</dbReference>
<feature type="transmembrane region" description="Helical" evidence="4">
    <location>
        <begin position="73"/>
        <end position="92"/>
    </location>
</feature>
<protein>
    <submittedName>
        <fullName evidence="6">MFS transporter</fullName>
    </submittedName>
</protein>
<organism evidence="6 7">
    <name type="scientific">Kiloniella laminariae</name>
    <dbReference type="NCBI Taxonomy" id="454162"/>
    <lineage>
        <taxon>Bacteria</taxon>
        <taxon>Pseudomonadati</taxon>
        <taxon>Pseudomonadota</taxon>
        <taxon>Alphaproteobacteria</taxon>
        <taxon>Rhodospirillales</taxon>
        <taxon>Kiloniellaceae</taxon>
        <taxon>Kiloniella</taxon>
    </lineage>
</organism>
<accession>A0ABT4LP61</accession>
<name>A0ABT4LP61_9PROT</name>
<dbReference type="PROSITE" id="PS50850">
    <property type="entry name" value="MFS"/>
    <property type="match status" value="1"/>
</dbReference>
<dbReference type="InterPro" id="IPR047200">
    <property type="entry name" value="MFS_YcaD-like"/>
</dbReference>
<evidence type="ECO:0000259" key="5">
    <source>
        <dbReference type="PROSITE" id="PS50850"/>
    </source>
</evidence>
<dbReference type="Proteomes" id="UP001069802">
    <property type="component" value="Unassembled WGS sequence"/>
</dbReference>
<feature type="transmembrane region" description="Helical" evidence="4">
    <location>
        <begin position="290"/>
        <end position="312"/>
    </location>
</feature>
<feature type="transmembrane region" description="Helical" evidence="4">
    <location>
        <begin position="355"/>
        <end position="374"/>
    </location>
</feature>
<evidence type="ECO:0000256" key="1">
    <source>
        <dbReference type="ARBA" id="ARBA00022692"/>
    </source>
</evidence>
<sequence length="425" mass="45310">MFSTLSSLVSLFLATAILVMGNGLFSTLIGVRASAEGFANETTGWVMAAYFFGIMSGVFLCRKMVASVGHIRTYAALAALMSILPLLHAYFVDPFAWALFRCLAGIAISGLFMVTESWINERADNAIRGQILAFYMITYYGGLAAGQFLLNLAAPTEVSLFVLISALFSLAIVPVALTRSEQPAPLPKKLSFGLKDLYRLSPLGTVGAAAAGMTNASFYSMGPIFAAEIGLGTDDIALFMGVAIIGGLVLQWPFGRMSDHFDRRYMIMGVASGIFLGCIGVIFGSGLGGILVFVSVAIYGGAAFALNPITVAHANDFLEKDQRVNAAGGLMIVYGIGAMSGPVIASFMMGRVGSSGLFLTTAAVQVILILFALYRTFVRQTIVRALRVPLVLFSPASSTVITDMVQEEQEKLRENRPQDSPEGTR</sequence>
<dbReference type="SUPFAM" id="SSF103473">
    <property type="entry name" value="MFS general substrate transporter"/>
    <property type="match status" value="1"/>
</dbReference>
<evidence type="ECO:0000256" key="4">
    <source>
        <dbReference type="SAM" id="Phobius"/>
    </source>
</evidence>
<feature type="domain" description="Major facilitator superfamily (MFS) profile" evidence="5">
    <location>
        <begin position="200"/>
        <end position="425"/>
    </location>
</feature>
<feature type="transmembrane region" description="Helical" evidence="4">
    <location>
        <begin position="236"/>
        <end position="254"/>
    </location>
</feature>
<dbReference type="InterPro" id="IPR011701">
    <property type="entry name" value="MFS"/>
</dbReference>
<evidence type="ECO:0000256" key="2">
    <source>
        <dbReference type="ARBA" id="ARBA00022989"/>
    </source>
</evidence>
<dbReference type="EMBL" id="JAPWGY010000012">
    <property type="protein sequence ID" value="MCZ4282904.1"/>
    <property type="molecule type" value="Genomic_DNA"/>
</dbReference>
<feature type="transmembrane region" description="Helical" evidence="4">
    <location>
        <begin position="98"/>
        <end position="119"/>
    </location>
</feature>
<feature type="transmembrane region" description="Helical" evidence="4">
    <location>
        <begin position="197"/>
        <end position="216"/>
    </location>
</feature>
<feature type="transmembrane region" description="Helical" evidence="4">
    <location>
        <begin position="131"/>
        <end position="152"/>
    </location>
</feature>
<feature type="transmembrane region" description="Helical" evidence="4">
    <location>
        <begin position="45"/>
        <end position="61"/>
    </location>
</feature>
<dbReference type="InterPro" id="IPR020846">
    <property type="entry name" value="MFS_dom"/>
</dbReference>
<reference evidence="6" key="1">
    <citation type="submission" date="2022-12" db="EMBL/GenBank/DDBJ databases">
        <title>Bacterial isolates from different developmental stages of Nematostella vectensis.</title>
        <authorList>
            <person name="Fraune S."/>
        </authorList>
    </citation>
    <scope>NUCLEOTIDE SEQUENCE</scope>
    <source>
        <strain evidence="6">G21630-S1</strain>
    </source>
</reference>
<keyword evidence="2 4" id="KW-1133">Transmembrane helix</keyword>
<keyword evidence="3 4" id="KW-0472">Membrane</keyword>
<feature type="transmembrane region" description="Helical" evidence="4">
    <location>
        <begin position="324"/>
        <end position="349"/>
    </location>
</feature>
<keyword evidence="7" id="KW-1185">Reference proteome</keyword>
<keyword evidence="1 4" id="KW-0812">Transmembrane</keyword>
<dbReference type="RefSeq" id="WP_269425046.1">
    <property type="nucleotide sequence ID" value="NZ_JAPWGY010000012.1"/>
</dbReference>
<evidence type="ECO:0000313" key="7">
    <source>
        <dbReference type="Proteomes" id="UP001069802"/>
    </source>
</evidence>
<evidence type="ECO:0000313" key="6">
    <source>
        <dbReference type="EMBL" id="MCZ4282904.1"/>
    </source>
</evidence>
<dbReference type="Gene3D" id="1.20.1250.20">
    <property type="entry name" value="MFS general substrate transporter like domains"/>
    <property type="match status" value="2"/>
</dbReference>
<evidence type="ECO:0000256" key="3">
    <source>
        <dbReference type="ARBA" id="ARBA00023136"/>
    </source>
</evidence>